<reference evidence="2 3" key="1">
    <citation type="submission" date="2022-11" db="EMBL/GenBank/DDBJ databases">
        <title>Draft genome sequence of Saccharopolyspora sp. WRP15-2 isolated from rhizosphere soils of wild rice in Thailand.</title>
        <authorList>
            <person name="Duangmal K."/>
            <person name="Kammanee S."/>
            <person name="Muangham S."/>
        </authorList>
    </citation>
    <scope>NUCLEOTIDE SEQUENCE [LARGE SCALE GENOMIC DNA]</scope>
    <source>
        <strain evidence="2 3">WRP15-2</strain>
    </source>
</reference>
<dbReference type="EMBL" id="JAQGLA010000007">
    <property type="protein sequence ID" value="MDA3625192.1"/>
    <property type="molecule type" value="Genomic_DNA"/>
</dbReference>
<sequence length="736" mass="81323">MSAAEKTETAAKTLKDKLLDGERLFEETGCYSGVEKLELRDQDPMKYESLHIKLRSMVVSAREMARRISASPGVREVGESVVAIYTPEGDAIALSTGIMVHVHTASRFIKWMIQNDYEDSPKIRPGDIFANNDAFIGTVQAPDVIDVIPIFHEDELIGWVAAVCHELEVGGITPGGDVALSQERFTEGLMVCAEKVGENDELRRDYLIRLERNLRMPIYWVLDEKAKVAACLEVREQLLELVDQIGVDYYKQATKEFIEEGRRAQLARVRQLTVPGRYRGHTFFGHVTEGKQGVLPLGNKNWLYAIPMEMEISAAGELHLDFDGTNSWGYHSMNCTPAGMDGGLFVTLTQHMNFDGKVNDGAWLATGMNLPPGTWTNPQVETAATATSWALLLPAFGCFQRMLSRGFLGRGFKEEVFVGQVNSPMIEMGGQSQYGSMFGIALFECAAAGSGALAIKDGLDTAYVGWNPESDMGNMEIWEQDMPMVYLGRTISPNSGGYGRYRGGTGFESLWVVNQTPQLIIATSEHSSRVFDNAGMCGGYPAPTVQLHYASHDANIKDLAANRAPLPHSLGDDPHETDIEKLLPGSPNVVEGPYLAEPLRDGDVFAHSYNGGGGYGDPLERDADSVARDVANGYVTAQSAEAVYGVVVQSGARSCEVDAERTAARRRRIREDRSANAVPARDWIAQQRQRVVDQDFAVEVREMYRDSMTMSDRFAAEMREFWSLPADFEFAPRSDR</sequence>
<keyword evidence="3" id="KW-1185">Reference proteome</keyword>
<dbReference type="PANTHER" id="PTHR11365">
    <property type="entry name" value="5-OXOPROLINASE RELATED"/>
    <property type="match status" value="1"/>
</dbReference>
<protein>
    <submittedName>
        <fullName evidence="2">Hydantoinase B/oxoprolinase family protein</fullName>
    </submittedName>
</protein>
<evidence type="ECO:0000259" key="1">
    <source>
        <dbReference type="Pfam" id="PF02538"/>
    </source>
</evidence>
<proteinExistence type="predicted"/>
<accession>A0ABT4UTZ0</accession>
<feature type="domain" description="Hydantoinase B/oxoprolinase" evidence="1">
    <location>
        <begin position="43"/>
        <end position="618"/>
    </location>
</feature>
<organism evidence="2 3">
    <name type="scientific">Saccharopolyspora oryzae</name>
    <dbReference type="NCBI Taxonomy" id="2997343"/>
    <lineage>
        <taxon>Bacteria</taxon>
        <taxon>Bacillati</taxon>
        <taxon>Actinomycetota</taxon>
        <taxon>Actinomycetes</taxon>
        <taxon>Pseudonocardiales</taxon>
        <taxon>Pseudonocardiaceae</taxon>
        <taxon>Saccharopolyspora</taxon>
    </lineage>
</organism>
<dbReference type="RefSeq" id="WP_270947771.1">
    <property type="nucleotide sequence ID" value="NZ_JAQGLA010000007.1"/>
</dbReference>
<name>A0ABT4UTZ0_9PSEU</name>
<evidence type="ECO:0000313" key="3">
    <source>
        <dbReference type="Proteomes" id="UP001210380"/>
    </source>
</evidence>
<comment type="caution">
    <text evidence="2">The sequence shown here is derived from an EMBL/GenBank/DDBJ whole genome shotgun (WGS) entry which is preliminary data.</text>
</comment>
<dbReference type="Pfam" id="PF02538">
    <property type="entry name" value="Hydantoinase_B"/>
    <property type="match status" value="1"/>
</dbReference>
<evidence type="ECO:0000313" key="2">
    <source>
        <dbReference type="EMBL" id="MDA3625192.1"/>
    </source>
</evidence>
<dbReference type="InterPro" id="IPR003692">
    <property type="entry name" value="Hydantoinase_B"/>
</dbReference>
<dbReference type="InterPro" id="IPR045079">
    <property type="entry name" value="Oxoprolinase-like"/>
</dbReference>
<dbReference type="PANTHER" id="PTHR11365:SF23">
    <property type="entry name" value="HYPOTHETICAL 5-OXOPROLINASE (EUROFUNG)-RELATED"/>
    <property type="match status" value="1"/>
</dbReference>
<gene>
    <name evidence="2" type="ORF">OU415_07080</name>
</gene>
<dbReference type="Proteomes" id="UP001210380">
    <property type="component" value="Unassembled WGS sequence"/>
</dbReference>